<organism evidence="2 3">
    <name type="scientific">Bombilactobacillus thymidiniphilus</name>
    <dbReference type="NCBI Taxonomy" id="2923363"/>
    <lineage>
        <taxon>Bacteria</taxon>
        <taxon>Bacillati</taxon>
        <taxon>Bacillota</taxon>
        <taxon>Bacilli</taxon>
        <taxon>Lactobacillales</taxon>
        <taxon>Lactobacillaceae</taxon>
        <taxon>Bombilactobacillus</taxon>
    </lineage>
</organism>
<keyword evidence="1" id="KW-0175">Coiled coil</keyword>
<keyword evidence="3" id="KW-1185">Reference proteome</keyword>
<sequence length="117" mass="14026">MEEKDPETKREVNQRLLLQNEEQADDLKQTQHKLAMALADLQRYLQQNFRKISQINVENINRGDQASLGAQEANVQQERQFQRYFQDTHEQIAEDCHTKLRNLDDERDELYRQRGKI</sequence>
<evidence type="ECO:0000313" key="3">
    <source>
        <dbReference type="Proteomes" id="UP000831947"/>
    </source>
</evidence>
<reference evidence="2 3" key="1">
    <citation type="journal article" date="2022" name="Int. J. Syst. Evol. Microbiol.">
        <title>Apilactobacillus apisilvae sp. nov., Nicolia spurrieriana gen. nov. sp. nov., Bombilactobacillus folatiphilus sp. nov. and Bombilactobacillus thymidiniphilus sp. nov., four new lactic acid bacterial isolates from stingless bees Tetragonula carbonaria and Austroplebeia australis.</title>
        <authorList>
            <person name="Oliphant S.A."/>
            <person name="Watson-Haigh N.S."/>
            <person name="Sumby K.M."/>
            <person name="Gardner J."/>
            <person name="Groom S."/>
            <person name="Jiranek V."/>
        </authorList>
    </citation>
    <scope>NUCLEOTIDE SEQUENCE [LARGE SCALE GENOMIC DNA]</scope>
    <source>
        <strain evidence="2 3">SG4_A1</strain>
    </source>
</reference>
<proteinExistence type="predicted"/>
<evidence type="ECO:0000313" key="2">
    <source>
        <dbReference type="EMBL" id="UQS84173.1"/>
    </source>
</evidence>
<evidence type="ECO:0000256" key="1">
    <source>
        <dbReference type="SAM" id="Coils"/>
    </source>
</evidence>
<gene>
    <name evidence="2" type="ORF">MOO47_03210</name>
</gene>
<accession>A0ABY4PES9</accession>
<feature type="coiled-coil region" evidence="1">
    <location>
        <begin position="13"/>
        <end position="47"/>
    </location>
</feature>
<protein>
    <submittedName>
        <fullName evidence="2">Uncharacterized protein</fullName>
    </submittedName>
</protein>
<dbReference type="Proteomes" id="UP000831947">
    <property type="component" value="Chromosome"/>
</dbReference>
<dbReference type="EMBL" id="CP093365">
    <property type="protein sequence ID" value="UQS84173.1"/>
    <property type="molecule type" value="Genomic_DNA"/>
</dbReference>
<dbReference type="RefSeq" id="WP_249513357.1">
    <property type="nucleotide sequence ID" value="NZ_CP093365.1"/>
</dbReference>
<name>A0ABY4PES9_9LACO</name>